<sequence>MSGLLREGLSPRLGGDEATARLIRPLGLWQAPKKATSQAEKFEQAARDLGCDDCDEKFEGVLGKLAEARNLNAHAKPSLK</sequence>
<dbReference type="HOGENOM" id="CLU_2586134_0_0_5"/>
<evidence type="ECO:0000313" key="2">
    <source>
        <dbReference type="Proteomes" id="UP000001953"/>
    </source>
</evidence>
<dbReference type="EMBL" id="CP000319">
    <property type="protein sequence ID" value="ABE64585.1"/>
    <property type="molecule type" value="Genomic_DNA"/>
</dbReference>
<reference evidence="1 2" key="1">
    <citation type="submission" date="2006-03" db="EMBL/GenBank/DDBJ databases">
        <title>Complete sequence of chromosome of Nitrobacter hamburgensis X14.</title>
        <authorList>
            <consortium name="US DOE Joint Genome Institute"/>
            <person name="Copeland A."/>
            <person name="Lucas S."/>
            <person name="Lapidus A."/>
            <person name="Barry K."/>
            <person name="Detter J.C."/>
            <person name="Glavina del Rio T."/>
            <person name="Hammon N."/>
            <person name="Israni S."/>
            <person name="Dalin E."/>
            <person name="Tice H."/>
            <person name="Pitluck S."/>
            <person name="Chain P."/>
            <person name="Malfatti S."/>
            <person name="Shin M."/>
            <person name="Vergez L."/>
            <person name="Schmutz J."/>
            <person name="Larimer F."/>
            <person name="Land M."/>
            <person name="Hauser L."/>
            <person name="Kyrpides N."/>
            <person name="Ivanova N."/>
            <person name="Ward B."/>
            <person name="Arp D."/>
            <person name="Klotz M."/>
            <person name="Stein L."/>
            <person name="O'Mullan G."/>
            <person name="Starkenburg S."/>
            <person name="Sayavedra L."/>
            <person name="Poret-Peterson A.T."/>
            <person name="Gentry M.E."/>
            <person name="Bruce D."/>
            <person name="Richardson P."/>
        </authorList>
    </citation>
    <scope>NUCLEOTIDE SEQUENCE [LARGE SCALE GENOMIC DNA]</scope>
    <source>
        <strain evidence="2">DSM 10229 / NCIMB 13809 / X14</strain>
    </source>
</reference>
<keyword evidence="2" id="KW-1185">Reference proteome</keyword>
<gene>
    <name evidence="1" type="ordered locus">Nham_3893</name>
</gene>
<protein>
    <submittedName>
        <fullName evidence="1">Uncharacterized protein</fullName>
    </submittedName>
</protein>
<accession>Q1QGR2</accession>
<organism evidence="1 2">
    <name type="scientific">Nitrobacter hamburgensis (strain DSM 10229 / NCIMB 13809 / X14)</name>
    <dbReference type="NCBI Taxonomy" id="323097"/>
    <lineage>
        <taxon>Bacteria</taxon>
        <taxon>Pseudomonadati</taxon>
        <taxon>Pseudomonadota</taxon>
        <taxon>Alphaproteobacteria</taxon>
        <taxon>Hyphomicrobiales</taxon>
        <taxon>Nitrobacteraceae</taxon>
        <taxon>Nitrobacter</taxon>
    </lineage>
</organism>
<dbReference type="AlphaFoldDB" id="Q1QGR2"/>
<dbReference type="Proteomes" id="UP000001953">
    <property type="component" value="Chromosome"/>
</dbReference>
<name>Q1QGR2_NITHX</name>
<evidence type="ECO:0000313" key="1">
    <source>
        <dbReference type="EMBL" id="ABE64585.1"/>
    </source>
</evidence>
<proteinExistence type="predicted"/>
<dbReference type="KEGG" id="nha:Nham_3893"/>